<feature type="compositionally biased region" description="Polar residues" evidence="3">
    <location>
        <begin position="60"/>
        <end position="76"/>
    </location>
</feature>
<evidence type="ECO:0000313" key="7">
    <source>
        <dbReference type="EMBL" id="WGL15345.1"/>
    </source>
</evidence>
<name>A0ABY8N8W5_9GAMM</name>
<feature type="coiled-coil region" evidence="2">
    <location>
        <begin position="152"/>
        <end position="231"/>
    </location>
</feature>
<organism evidence="7 8">
    <name type="scientific">Microbulbifer bruguierae</name>
    <dbReference type="NCBI Taxonomy" id="3029061"/>
    <lineage>
        <taxon>Bacteria</taxon>
        <taxon>Pseudomonadati</taxon>
        <taxon>Pseudomonadota</taxon>
        <taxon>Gammaproteobacteria</taxon>
        <taxon>Cellvibrionales</taxon>
        <taxon>Microbulbiferaceae</taxon>
        <taxon>Microbulbifer</taxon>
    </lineage>
</organism>
<evidence type="ECO:0000256" key="2">
    <source>
        <dbReference type="SAM" id="Coils"/>
    </source>
</evidence>
<dbReference type="Gene3D" id="2.40.30.170">
    <property type="match status" value="1"/>
</dbReference>
<keyword evidence="4" id="KW-0812">Transmembrane</keyword>
<gene>
    <name evidence="7" type="ORF">PVT68_11255</name>
</gene>
<dbReference type="Pfam" id="PF25973">
    <property type="entry name" value="BSH_CzcB"/>
    <property type="match status" value="1"/>
</dbReference>
<dbReference type="PANTHER" id="PTHR30469:SF38">
    <property type="entry name" value="HLYD FAMILY SECRETION PROTEIN"/>
    <property type="match status" value="1"/>
</dbReference>
<feature type="domain" description="CusB-like beta-barrel" evidence="5">
    <location>
        <begin position="274"/>
        <end position="345"/>
    </location>
</feature>
<feature type="transmembrane region" description="Helical" evidence="4">
    <location>
        <begin position="29"/>
        <end position="49"/>
    </location>
</feature>
<protein>
    <submittedName>
        <fullName evidence="7">Efflux RND transporter periplasmic adaptor subunit</fullName>
    </submittedName>
</protein>
<dbReference type="PANTHER" id="PTHR30469">
    <property type="entry name" value="MULTIDRUG RESISTANCE PROTEIN MDTA"/>
    <property type="match status" value="1"/>
</dbReference>
<keyword evidence="2" id="KW-0175">Coiled coil</keyword>
<evidence type="ECO:0000313" key="8">
    <source>
        <dbReference type="Proteomes" id="UP001236500"/>
    </source>
</evidence>
<comment type="similarity">
    <text evidence="1">Belongs to the membrane fusion protein (MFP) (TC 8.A.1) family.</text>
</comment>
<dbReference type="InterPro" id="IPR058792">
    <property type="entry name" value="Beta-barrel_RND_2"/>
</dbReference>
<dbReference type="Gene3D" id="2.40.50.100">
    <property type="match status" value="1"/>
</dbReference>
<dbReference type="Pfam" id="PF25954">
    <property type="entry name" value="Beta-barrel_RND_2"/>
    <property type="match status" value="1"/>
</dbReference>
<sequence>MARNTSELLDQLKIDRSAPAPEGKFNTGVIVTLIVGVIGAGLLAGLLFAGNHEADNTFPPSTRAVSGETAVTSSPSPAIDLPAPTRTHAAEAVLNASGYITPRRMATVSAEIMGLITSVNVEEGMRVEQGQVLATLDAAVATVNRDFALAQVQVLEARVAGIKANLAEAQRQEVRYAGLIDRNYSSRAELSQSQANVESLNANLVSAQADIQVAKLEVRRQQERLDDHTIRAPFTGVVTQKNAQPGEIVAPSSAGGGYTRTGICTIVDMDSLEIEVDVNEAFIGRVQAGQKVRANLDAYPDWDIPATVIAIIPTADRAKATVQVRIGIDTLDARILPDMGVKVAFLKNN</sequence>
<accession>A0ABY8N8W5</accession>
<reference evidence="7 8" key="1">
    <citation type="submission" date="2023-02" db="EMBL/GenBank/DDBJ databases">
        <title>Description and genomic characterization of Microbulbifer bruguierae sp. nov., isolated from the sediment of mangrove plant Bruguiera sexangula.</title>
        <authorList>
            <person name="Long M."/>
        </authorList>
    </citation>
    <scope>NUCLEOTIDE SEQUENCE [LARGE SCALE GENOMIC DNA]</scope>
    <source>
        <strain evidence="7 8">H12</strain>
    </source>
</reference>
<dbReference type="InterPro" id="IPR058647">
    <property type="entry name" value="BSH_CzcB-like"/>
</dbReference>
<feature type="region of interest" description="Disordered" evidence="3">
    <location>
        <begin position="60"/>
        <end position="82"/>
    </location>
</feature>
<evidence type="ECO:0000256" key="4">
    <source>
        <dbReference type="SAM" id="Phobius"/>
    </source>
</evidence>
<dbReference type="RefSeq" id="WP_280318089.1">
    <property type="nucleotide sequence ID" value="NZ_CP118605.1"/>
</dbReference>
<keyword evidence="4" id="KW-1133">Transmembrane helix</keyword>
<dbReference type="NCBIfam" id="TIGR01730">
    <property type="entry name" value="RND_mfp"/>
    <property type="match status" value="1"/>
</dbReference>
<evidence type="ECO:0000256" key="1">
    <source>
        <dbReference type="ARBA" id="ARBA00009477"/>
    </source>
</evidence>
<evidence type="ECO:0000256" key="3">
    <source>
        <dbReference type="SAM" id="MobiDB-lite"/>
    </source>
</evidence>
<dbReference type="Gene3D" id="1.10.287.470">
    <property type="entry name" value="Helix hairpin bin"/>
    <property type="match status" value="1"/>
</dbReference>
<dbReference type="Proteomes" id="UP001236500">
    <property type="component" value="Chromosome"/>
</dbReference>
<keyword evidence="4" id="KW-0472">Membrane</keyword>
<proteinExistence type="inferred from homology"/>
<feature type="domain" description="CzcB-like barrel-sandwich hybrid" evidence="6">
    <location>
        <begin position="104"/>
        <end position="251"/>
    </location>
</feature>
<keyword evidence="8" id="KW-1185">Reference proteome</keyword>
<dbReference type="InterPro" id="IPR006143">
    <property type="entry name" value="RND_pump_MFP"/>
</dbReference>
<dbReference type="SUPFAM" id="SSF111369">
    <property type="entry name" value="HlyD-like secretion proteins"/>
    <property type="match status" value="1"/>
</dbReference>
<dbReference type="EMBL" id="CP118605">
    <property type="protein sequence ID" value="WGL15345.1"/>
    <property type="molecule type" value="Genomic_DNA"/>
</dbReference>
<evidence type="ECO:0000259" key="6">
    <source>
        <dbReference type="Pfam" id="PF25973"/>
    </source>
</evidence>
<evidence type="ECO:0000259" key="5">
    <source>
        <dbReference type="Pfam" id="PF25954"/>
    </source>
</evidence>